<comment type="caution">
    <text evidence="2">The sequence shown here is derived from an EMBL/GenBank/DDBJ whole genome shotgun (WGS) entry which is preliminary data.</text>
</comment>
<keyword evidence="1" id="KW-0175">Coiled coil</keyword>
<sequence>MPGFYLDLRDREQVLDFILGALEYLEASHSVRKNADHLLDDIEQHERVSMEELAALARKVARAAFPRREAVERYIETPDGREHEWRKVVAAVSNSTGHLLERFRERTLAVSLEDVLKHEDSDIAFSEKERVEIQEVRRHILPVMYRERRTELQIYEQEAERNLEAIEERIKILRDLAFETPTVEREIIGKIEAWEDRLYYEGEVLNTDSLDQEITYYKEAHALPPSLP</sequence>
<reference evidence="2" key="1">
    <citation type="submission" date="2020-05" db="EMBL/GenBank/DDBJ databases">
        <title>High-Quality Genomes of Partial-Nitritation/Anammox System by Hierarchical Clustering Based Hybrid Assembly.</title>
        <authorList>
            <person name="Liu L."/>
            <person name="Wang Y."/>
            <person name="Che Y."/>
            <person name="Chen Y."/>
            <person name="Xia Y."/>
            <person name="Luo R."/>
            <person name="Cheng S.H."/>
            <person name="Zheng C."/>
            <person name="Zhang T."/>
        </authorList>
    </citation>
    <scope>NUCLEOTIDE SEQUENCE</scope>
    <source>
        <strain evidence="2">H1_PAT1</strain>
    </source>
</reference>
<protein>
    <submittedName>
        <fullName evidence="2">Uncharacterized protein</fullName>
    </submittedName>
</protein>
<accession>A0A928Y4S1</accession>
<proteinExistence type="predicted"/>
<evidence type="ECO:0000313" key="3">
    <source>
        <dbReference type="Proteomes" id="UP000710385"/>
    </source>
</evidence>
<gene>
    <name evidence="2" type="ORF">HS096_01845</name>
</gene>
<dbReference type="Proteomes" id="UP000710385">
    <property type="component" value="Unassembled WGS sequence"/>
</dbReference>
<name>A0A928Y4S1_UNCKA</name>
<organism evidence="2 3">
    <name type="scientific">candidate division WWE3 bacterium</name>
    <dbReference type="NCBI Taxonomy" id="2053526"/>
    <lineage>
        <taxon>Bacteria</taxon>
        <taxon>Katanobacteria</taxon>
    </lineage>
</organism>
<evidence type="ECO:0000313" key="2">
    <source>
        <dbReference type="EMBL" id="MBE7525115.1"/>
    </source>
</evidence>
<dbReference type="EMBL" id="JABTTY010000001">
    <property type="protein sequence ID" value="MBE7525115.1"/>
    <property type="molecule type" value="Genomic_DNA"/>
</dbReference>
<dbReference type="AlphaFoldDB" id="A0A928Y4S1"/>
<feature type="coiled-coil region" evidence="1">
    <location>
        <begin position="149"/>
        <end position="176"/>
    </location>
</feature>
<evidence type="ECO:0000256" key="1">
    <source>
        <dbReference type="SAM" id="Coils"/>
    </source>
</evidence>